<feature type="compositionally biased region" description="Polar residues" evidence="1">
    <location>
        <begin position="10"/>
        <end position="20"/>
    </location>
</feature>
<name>A0ABN9GCR4_9NEOB</name>
<proteinExistence type="predicted"/>
<keyword evidence="4" id="KW-1185">Reference proteome</keyword>
<organism evidence="3 4">
    <name type="scientific">Staurois parvus</name>
    <dbReference type="NCBI Taxonomy" id="386267"/>
    <lineage>
        <taxon>Eukaryota</taxon>
        <taxon>Metazoa</taxon>
        <taxon>Chordata</taxon>
        <taxon>Craniata</taxon>
        <taxon>Vertebrata</taxon>
        <taxon>Euteleostomi</taxon>
        <taxon>Amphibia</taxon>
        <taxon>Batrachia</taxon>
        <taxon>Anura</taxon>
        <taxon>Neobatrachia</taxon>
        <taxon>Ranoidea</taxon>
        <taxon>Ranidae</taxon>
        <taxon>Staurois</taxon>
    </lineage>
</organism>
<keyword evidence="2" id="KW-0472">Membrane</keyword>
<accession>A0ABN9GCR4</accession>
<feature type="transmembrane region" description="Helical" evidence="2">
    <location>
        <begin position="50"/>
        <end position="74"/>
    </location>
</feature>
<evidence type="ECO:0000256" key="2">
    <source>
        <dbReference type="SAM" id="Phobius"/>
    </source>
</evidence>
<dbReference type="Proteomes" id="UP001162483">
    <property type="component" value="Unassembled WGS sequence"/>
</dbReference>
<keyword evidence="2" id="KW-0812">Transmembrane</keyword>
<comment type="caution">
    <text evidence="3">The sequence shown here is derived from an EMBL/GenBank/DDBJ whole genome shotgun (WGS) entry which is preliminary data.</text>
</comment>
<evidence type="ECO:0000313" key="4">
    <source>
        <dbReference type="Proteomes" id="UP001162483"/>
    </source>
</evidence>
<keyword evidence="2" id="KW-1133">Transmembrane helix</keyword>
<gene>
    <name evidence="3" type="ORF">SPARVUS_LOCUS13913890</name>
</gene>
<evidence type="ECO:0000256" key="1">
    <source>
        <dbReference type="SAM" id="MobiDB-lite"/>
    </source>
</evidence>
<feature type="region of interest" description="Disordered" evidence="1">
    <location>
        <begin position="1"/>
        <end position="20"/>
    </location>
</feature>
<reference evidence="3" key="1">
    <citation type="submission" date="2023-05" db="EMBL/GenBank/DDBJ databases">
        <authorList>
            <person name="Stuckert A."/>
        </authorList>
    </citation>
    <scope>NUCLEOTIDE SEQUENCE</scope>
</reference>
<sequence>MRKTEDLRMNSGNSSGDSTYVNLQDFKAQKTENHPKSEGAPAANNTQYKIILILVVFLILMFLTLVILTSLLFINYKTISKELSQQKK</sequence>
<protein>
    <submittedName>
        <fullName evidence="3">Uncharacterized protein</fullName>
    </submittedName>
</protein>
<dbReference type="EMBL" id="CATNWA010018419">
    <property type="protein sequence ID" value="CAI9607214.1"/>
    <property type="molecule type" value="Genomic_DNA"/>
</dbReference>
<evidence type="ECO:0000313" key="3">
    <source>
        <dbReference type="EMBL" id="CAI9607214.1"/>
    </source>
</evidence>